<evidence type="ECO:0008006" key="4">
    <source>
        <dbReference type="Google" id="ProtNLM"/>
    </source>
</evidence>
<dbReference type="EMBL" id="JAKEKT020000015">
    <property type="protein sequence ID" value="KAL1646564.1"/>
    <property type="molecule type" value="Genomic_DNA"/>
</dbReference>
<organism evidence="2 3">
    <name type="scientific">Diplodia intermedia</name>
    <dbReference type="NCBI Taxonomy" id="856260"/>
    <lineage>
        <taxon>Eukaryota</taxon>
        <taxon>Fungi</taxon>
        <taxon>Dikarya</taxon>
        <taxon>Ascomycota</taxon>
        <taxon>Pezizomycotina</taxon>
        <taxon>Dothideomycetes</taxon>
        <taxon>Dothideomycetes incertae sedis</taxon>
        <taxon>Botryosphaeriales</taxon>
        <taxon>Botryosphaeriaceae</taxon>
        <taxon>Diplodia</taxon>
    </lineage>
</organism>
<feature type="compositionally biased region" description="Basic and acidic residues" evidence="1">
    <location>
        <begin position="784"/>
        <end position="794"/>
    </location>
</feature>
<evidence type="ECO:0000313" key="2">
    <source>
        <dbReference type="EMBL" id="KAL1646564.1"/>
    </source>
</evidence>
<accession>A0ABR3TX43</accession>
<gene>
    <name evidence="2" type="ORF">SLS58_003150</name>
</gene>
<name>A0ABR3TX43_9PEZI</name>
<reference evidence="2 3" key="1">
    <citation type="journal article" date="2023" name="Plant Dis.">
        <title>First Report of Diplodia intermedia Causing Canker and Dieback Diseases on Apple Trees in Canada.</title>
        <authorList>
            <person name="Ellouze W."/>
            <person name="Ilyukhin E."/>
            <person name="Sulman M."/>
            <person name="Ali S."/>
        </authorList>
    </citation>
    <scope>NUCLEOTIDE SEQUENCE [LARGE SCALE GENOMIC DNA]</scope>
    <source>
        <strain evidence="2 3">M45-28</strain>
    </source>
</reference>
<feature type="region of interest" description="Disordered" evidence="1">
    <location>
        <begin position="734"/>
        <end position="794"/>
    </location>
</feature>
<keyword evidence="3" id="KW-1185">Reference proteome</keyword>
<evidence type="ECO:0000313" key="3">
    <source>
        <dbReference type="Proteomes" id="UP001521184"/>
    </source>
</evidence>
<feature type="region of interest" description="Disordered" evidence="1">
    <location>
        <begin position="17"/>
        <end position="36"/>
    </location>
</feature>
<feature type="compositionally biased region" description="Polar residues" evidence="1">
    <location>
        <begin position="747"/>
        <end position="774"/>
    </location>
</feature>
<comment type="caution">
    <text evidence="2">The sequence shown here is derived from an EMBL/GenBank/DDBJ whole genome shotgun (WGS) entry which is preliminary data.</text>
</comment>
<dbReference type="Proteomes" id="UP001521184">
    <property type="component" value="Unassembled WGS sequence"/>
</dbReference>
<evidence type="ECO:0000256" key="1">
    <source>
        <dbReference type="SAM" id="MobiDB-lite"/>
    </source>
</evidence>
<protein>
    <recommendedName>
        <fullName evidence="4">Pentatricopeptide repeat domain-containing protein</fullName>
    </recommendedName>
</protein>
<sequence length="794" mass="90587">MPIASYESLDWTTTHPGTNAFGHCSPPGIGGEGTQDGVDTSFDRWVESLHFRQRLHGSDGVQAVWKELRQSNVDLPTTGRSARALWEIFLGDDRLLSDVVAYAEDLKERTTLFYMPLYESIIGRCFHESRFQDIQRWHHKLCEAFPPRDGAMRRFASRADSNAFVEAFTYIYTRNHERDVYDVLIPRLCSRNLWRRALRCHKWLIKMKDFPTGTSMDSSLELAVQEVLLANGQTQRTKHKTAADSQDHDNMRFSRESMNRVLGEVHGVQPKKIDDHFCARIFATKAFSIDVIIRGLGMFGVDEVGPLALREMASRIVDPEQISYNIQRLNEAGISIGQSVYSQALRKFADTRRHDLIRALTTTDQHPDAFEDHDLQRKLLSTFIERGSWDEVHRTLAILTVFHHDPVREQWNLLVRKVSSLRLLDMLCKILEDMLSQSISLTEASLSALQVYQLRPRTKGKAPVAGALDHDDTTLIGNIMRSTLVAGGHVGPQRWIEIFKRYGMTERFAEVAKLALWLADWYSPDRFSASPGTLQSVLQRKREASQPVIERALAPTNPLHPLRQIFTNQQLRAFIAWGVRRALVLPAPLDPDKSQKPPHYWAQGLRLCMALRRRGVYVSAKLMTVELRLQLSHLFGRYRSVRVYNRRSAANIPYSILEMIDYANQMWEEEAGKRLMDSRELIRGPADHFGAWWVARLRWDVLRGVQATLGEKEQSSVLLSEIDMAPLQEVERELESSGVWEDGEKFNIQQTQDAIEAAASTSEQDGLASGSTLEDPSRIPPSEPDNREKYGSDG</sequence>
<proteinExistence type="predicted"/>